<dbReference type="InterPro" id="IPR000999">
    <property type="entry name" value="RNase_III_dom"/>
</dbReference>
<dbReference type="Gene3D" id="1.10.1520.10">
    <property type="entry name" value="Ribonuclease III domain"/>
    <property type="match status" value="1"/>
</dbReference>
<dbReference type="EMBL" id="JH971396">
    <property type="protein sequence ID" value="EKM77435.1"/>
    <property type="molecule type" value="Genomic_DNA"/>
</dbReference>
<dbReference type="GO" id="GO:0004525">
    <property type="term" value="F:ribonuclease III activity"/>
    <property type="evidence" value="ECO:0007669"/>
    <property type="project" value="InterPro"/>
</dbReference>
<name>K5XRD9_AGABU</name>
<dbReference type="KEGG" id="abp:AGABI1DRAFT77491"/>
<evidence type="ECO:0000313" key="3">
    <source>
        <dbReference type="EMBL" id="EKM77435.1"/>
    </source>
</evidence>
<dbReference type="Proteomes" id="UP000008493">
    <property type="component" value="Unassembled WGS sequence"/>
</dbReference>
<evidence type="ECO:0000259" key="2">
    <source>
        <dbReference type="Pfam" id="PF14622"/>
    </source>
</evidence>
<dbReference type="GO" id="GO:0005762">
    <property type="term" value="C:mitochondrial large ribosomal subunit"/>
    <property type="evidence" value="ECO:0007669"/>
    <property type="project" value="InterPro"/>
</dbReference>
<dbReference type="GO" id="GO:0003735">
    <property type="term" value="F:structural constituent of ribosome"/>
    <property type="evidence" value="ECO:0007669"/>
    <property type="project" value="InterPro"/>
</dbReference>
<reference evidence="4" key="1">
    <citation type="journal article" date="2012" name="Proc. Natl. Acad. Sci. U.S.A.">
        <title>Genome sequence of the button mushroom Agaricus bisporus reveals mechanisms governing adaptation to a humic-rich ecological niche.</title>
        <authorList>
            <person name="Morin E."/>
            <person name="Kohler A."/>
            <person name="Baker A.R."/>
            <person name="Foulongne-Oriol M."/>
            <person name="Lombard V."/>
            <person name="Nagy L.G."/>
            <person name="Ohm R.A."/>
            <person name="Patyshakuliyeva A."/>
            <person name="Brun A."/>
            <person name="Aerts A.L."/>
            <person name="Bailey A.M."/>
            <person name="Billette C."/>
            <person name="Coutinho P.M."/>
            <person name="Deakin G."/>
            <person name="Doddapaneni H."/>
            <person name="Floudas D."/>
            <person name="Grimwood J."/>
            <person name="Hilden K."/>
            <person name="Kuees U."/>
            <person name="LaButti K.M."/>
            <person name="Lapidus A."/>
            <person name="Lindquist E.A."/>
            <person name="Lucas S.M."/>
            <person name="Murat C."/>
            <person name="Riley R.W."/>
            <person name="Salamov A.A."/>
            <person name="Schmutz J."/>
            <person name="Subramanian V."/>
            <person name="Woesten H.A.B."/>
            <person name="Xu J."/>
            <person name="Eastwood D.C."/>
            <person name="Foster G.D."/>
            <person name="Sonnenberg A.S."/>
            <person name="Cullen D."/>
            <person name="de Vries R.P."/>
            <person name="Lundell T."/>
            <person name="Hibbett D.S."/>
            <person name="Henrissat B."/>
            <person name="Burton K.S."/>
            <person name="Kerrigan R.W."/>
            <person name="Challen M.P."/>
            <person name="Grigoriev I.V."/>
            <person name="Martin F."/>
        </authorList>
    </citation>
    <scope>NUCLEOTIDE SEQUENCE [LARGE SCALE GENOMIC DNA]</scope>
    <source>
        <strain evidence="4">JB137-S8 / ATCC MYA-4627 / FGSC 10392</strain>
    </source>
</reference>
<dbReference type="Pfam" id="PF14622">
    <property type="entry name" value="Ribonucleas_3_3"/>
    <property type="match status" value="1"/>
</dbReference>
<dbReference type="HOGENOM" id="CLU_073894_0_0_1"/>
<protein>
    <recommendedName>
        <fullName evidence="2">RNase III domain-containing protein</fullName>
    </recommendedName>
</protein>
<dbReference type="GeneID" id="18831420"/>
<feature type="compositionally biased region" description="Basic and acidic residues" evidence="1">
    <location>
        <begin position="54"/>
        <end position="67"/>
    </location>
</feature>
<dbReference type="eggNOG" id="ENOG502SE0R">
    <property type="taxonomic scope" value="Eukaryota"/>
</dbReference>
<dbReference type="PANTHER" id="PTHR28160">
    <property type="entry name" value="54S RIBOSOMAL PROTEIN L15, MITOCHONDRIAL"/>
    <property type="match status" value="1"/>
</dbReference>
<keyword evidence="4" id="KW-1185">Reference proteome</keyword>
<evidence type="ECO:0000313" key="4">
    <source>
        <dbReference type="Proteomes" id="UP000008493"/>
    </source>
</evidence>
<dbReference type="GO" id="GO:0032543">
    <property type="term" value="P:mitochondrial translation"/>
    <property type="evidence" value="ECO:0007669"/>
    <property type="project" value="InterPro"/>
</dbReference>
<dbReference type="InParanoid" id="K5XRD9"/>
<sequence length="281" mass="31118">MSRSLSVLRSSLSPLVASSSRCSQGTRGYAQAVLRKKSIFDNPHHTPSNHSSSSRKDSPWGNREKFGQDAQPTPLWQLKPDPQFSEHLNAVFNPLEFNPEAARRCLTHASHPTAVNGHNQGMSFLGRRVLETYLHLYLSSSKHLKPTHDFNQITNWTIGTYTLGQHVGSKWGLGRVMRWVPTLSKDRLRSVEGKGEISQLSRVVGLYKVQGDAVAAVMGTIFQQFGGSVALRAFHTRVLPNLLLDGKNGGLPLVFHSEAREICNKMGGSESDLTKPIQERA</sequence>
<dbReference type="GO" id="GO:0006396">
    <property type="term" value="P:RNA processing"/>
    <property type="evidence" value="ECO:0007669"/>
    <property type="project" value="InterPro"/>
</dbReference>
<accession>K5XRD9</accession>
<dbReference type="RefSeq" id="XP_007332069.1">
    <property type="nucleotide sequence ID" value="XM_007332007.1"/>
</dbReference>
<dbReference type="InterPro" id="IPR036389">
    <property type="entry name" value="RNase_III_sf"/>
</dbReference>
<organism evidence="3 4">
    <name type="scientific">Agaricus bisporus var. burnettii (strain JB137-S8 / ATCC MYA-4627 / FGSC 10392)</name>
    <name type="common">White button mushroom</name>
    <dbReference type="NCBI Taxonomy" id="597362"/>
    <lineage>
        <taxon>Eukaryota</taxon>
        <taxon>Fungi</taxon>
        <taxon>Dikarya</taxon>
        <taxon>Basidiomycota</taxon>
        <taxon>Agaricomycotina</taxon>
        <taxon>Agaricomycetes</taxon>
        <taxon>Agaricomycetidae</taxon>
        <taxon>Agaricales</taxon>
        <taxon>Agaricineae</taxon>
        <taxon>Agaricaceae</taxon>
        <taxon>Agaricus</taxon>
    </lineage>
</organism>
<dbReference type="AlphaFoldDB" id="K5XRD9"/>
<dbReference type="OMA" id="GLYKVMG"/>
<feature type="region of interest" description="Disordered" evidence="1">
    <location>
        <begin position="37"/>
        <end position="76"/>
    </location>
</feature>
<dbReference type="PANTHER" id="PTHR28160:SF1">
    <property type="entry name" value="LARGE RIBOSOMAL SUBUNIT PROTEIN ML57"/>
    <property type="match status" value="1"/>
</dbReference>
<dbReference type="SUPFAM" id="SSF69065">
    <property type="entry name" value="RNase III domain-like"/>
    <property type="match status" value="1"/>
</dbReference>
<proteinExistence type="predicted"/>
<dbReference type="OrthoDB" id="2281895at2759"/>
<dbReference type="InterPro" id="IPR040030">
    <property type="entry name" value="Ribosomal_mL57"/>
</dbReference>
<feature type="domain" description="RNase III" evidence="2">
    <location>
        <begin position="100"/>
        <end position="241"/>
    </location>
</feature>
<evidence type="ECO:0000256" key="1">
    <source>
        <dbReference type="SAM" id="MobiDB-lite"/>
    </source>
</evidence>
<gene>
    <name evidence="3" type="ORF">AGABI1DRAFT_77491</name>
</gene>